<keyword evidence="1" id="KW-0472">Membrane</keyword>
<feature type="transmembrane region" description="Helical" evidence="1">
    <location>
        <begin position="129"/>
        <end position="151"/>
    </location>
</feature>
<accession>Q83FR8</accession>
<protein>
    <submittedName>
        <fullName evidence="2">Uncharacterized protein</fullName>
    </submittedName>
</protein>
<keyword evidence="1" id="KW-1133">Transmembrane helix</keyword>
<proteinExistence type="predicted"/>
<dbReference type="EMBL" id="AE014184">
    <property type="protein sequence ID" value="AAO44738.1"/>
    <property type="molecule type" value="Genomic_DNA"/>
</dbReference>
<keyword evidence="3" id="KW-1185">Reference proteome</keyword>
<feature type="transmembrane region" description="Helical" evidence="1">
    <location>
        <begin position="46"/>
        <end position="65"/>
    </location>
</feature>
<dbReference type="AlphaFoldDB" id="Q83FR8"/>
<name>Q83FR8_TROWT</name>
<dbReference type="HOGENOM" id="CLU_1494642_0_0_11"/>
<organism evidence="2 3">
    <name type="scientific">Tropheryma whipplei (strain Twist)</name>
    <name type="common">Whipple's bacillus</name>
    <dbReference type="NCBI Taxonomy" id="203267"/>
    <lineage>
        <taxon>Bacteria</taxon>
        <taxon>Bacillati</taxon>
        <taxon>Actinomycetota</taxon>
        <taxon>Actinomycetes</taxon>
        <taxon>Micrococcales</taxon>
        <taxon>Tropherymataceae</taxon>
        <taxon>Tropheryma</taxon>
    </lineage>
</organism>
<dbReference type="STRING" id="203267.TWT_641"/>
<dbReference type="Proteomes" id="UP000002200">
    <property type="component" value="Chromosome"/>
</dbReference>
<feature type="transmembrane region" description="Helical" evidence="1">
    <location>
        <begin position="101"/>
        <end position="122"/>
    </location>
</feature>
<evidence type="ECO:0000313" key="3">
    <source>
        <dbReference type="Proteomes" id="UP000002200"/>
    </source>
</evidence>
<sequence>MSKADLKKAPKYGEYATFEQQQALIQTSTELPKKSPEVAPPPPRSGGVITVALIVYIVVSNLIAFSDHPAQRILERLSYALKSSGYKPLDVNTVDYRALDYWLSFGTLVIVVGIIVLSYFRIKQRKSSFWVPLLGLLSIFAYQLFVVLVFVNRIFT</sequence>
<dbReference type="RefSeq" id="WP_011102703.1">
    <property type="nucleotide sequence ID" value="NC_004572.3"/>
</dbReference>
<dbReference type="KEGG" id="twh:TWT_641"/>
<evidence type="ECO:0000313" key="2">
    <source>
        <dbReference type="EMBL" id="AAO44738.1"/>
    </source>
</evidence>
<evidence type="ECO:0000256" key="1">
    <source>
        <dbReference type="SAM" id="Phobius"/>
    </source>
</evidence>
<gene>
    <name evidence="2" type="ordered locus">TWT_641</name>
</gene>
<keyword evidence="1" id="KW-0812">Transmembrane</keyword>
<reference evidence="2 3" key="1">
    <citation type="journal article" date="2003" name="Genome Res.">
        <title>Tropheryma whipplei twist: a human pathogenic Actinobacteria with a reduced genome.</title>
        <authorList>
            <person name="Raoult D."/>
            <person name="Ogata H."/>
            <person name="Audic S."/>
            <person name="Robert C."/>
            <person name="Suhre K."/>
            <person name="Drancourt M."/>
            <person name="Claverie J.-M."/>
        </authorList>
    </citation>
    <scope>NUCLEOTIDE SEQUENCE [LARGE SCALE GENOMIC DNA]</scope>
    <source>
        <strain evidence="2 3">Twist</strain>
    </source>
</reference>